<evidence type="ECO:0000313" key="10">
    <source>
        <dbReference type="EMBL" id="QKJ27309.1"/>
    </source>
</evidence>
<feature type="transmembrane region" description="Helical" evidence="9">
    <location>
        <begin position="118"/>
        <end position="142"/>
    </location>
</feature>
<feature type="transmembrane region" description="Helical" evidence="9">
    <location>
        <begin position="47"/>
        <end position="65"/>
    </location>
</feature>
<feature type="transmembrane region" description="Helical" evidence="9">
    <location>
        <begin position="245"/>
        <end position="265"/>
    </location>
</feature>
<reference evidence="10 11" key="1">
    <citation type="submission" date="2020-05" db="EMBL/GenBank/DDBJ databases">
        <title>Complete genome sequencing of Campylobacter and Arcobacter type strains.</title>
        <authorList>
            <person name="Miller W.G."/>
            <person name="Yee E."/>
        </authorList>
    </citation>
    <scope>NUCLEOTIDE SEQUENCE [LARGE SCALE GENOMIC DNA]</scope>
    <source>
        <strain evidence="10 11">LMG 21996</strain>
    </source>
</reference>
<keyword evidence="6 9" id="KW-1133">Transmembrane helix</keyword>
<proteinExistence type="inferred from homology"/>
<dbReference type="KEGG" id="acib:ACBT_1403"/>
<organism evidence="10 11">
    <name type="scientific">Aliarcobacter cibarius</name>
    <dbReference type="NCBI Taxonomy" id="255507"/>
    <lineage>
        <taxon>Bacteria</taxon>
        <taxon>Pseudomonadati</taxon>
        <taxon>Campylobacterota</taxon>
        <taxon>Epsilonproteobacteria</taxon>
        <taxon>Campylobacterales</taxon>
        <taxon>Arcobacteraceae</taxon>
        <taxon>Aliarcobacter</taxon>
    </lineage>
</organism>
<evidence type="ECO:0000256" key="7">
    <source>
        <dbReference type="ARBA" id="ARBA00023136"/>
    </source>
</evidence>
<protein>
    <submittedName>
        <fullName evidence="10">Putative sulfur transporter</fullName>
    </submittedName>
</protein>
<keyword evidence="4" id="KW-0997">Cell inner membrane</keyword>
<comment type="similarity">
    <text evidence="8">Belongs to the TsuA/YedE (TC 9.B.102) family.</text>
</comment>
<dbReference type="EMBL" id="CP054051">
    <property type="protein sequence ID" value="QKJ27309.1"/>
    <property type="molecule type" value="Genomic_DNA"/>
</dbReference>
<dbReference type="PANTHER" id="PTHR30574:SF1">
    <property type="entry name" value="SULPHUR TRANSPORT DOMAIN-CONTAINING PROTEIN"/>
    <property type="match status" value="1"/>
</dbReference>
<evidence type="ECO:0000256" key="3">
    <source>
        <dbReference type="ARBA" id="ARBA00022475"/>
    </source>
</evidence>
<dbReference type="Proteomes" id="UP000509513">
    <property type="component" value="Chromosome"/>
</dbReference>
<keyword evidence="2" id="KW-0813">Transport</keyword>
<dbReference type="AlphaFoldDB" id="A0A7L5JQA4"/>
<sequence>MFELETYSLVNILGLALGIIFGFIAQKNQFCFSGSIKDFLQIKSTKRAASVIMAMIVAVISTQIISNYFEIDLTQSAYFKKDINYFAIIVGGALFGAGMMIADGCSSRSIVKFAQGDSNALITLIFIAIFAYATTKGVLFEIINPFINNPTLIEISKTIDNFQLNIYVVLAVLFVLLYTFTKKVKRVFSLYDGVIVGLLIGAAWFVTGYIGSESMEKEIQVQAISFVYPSAKTLELFTYYQVNEFSFGVCLVIGALVGTFVSTLFNKKYSFGCTANKNINKVKYNMIGGAMMGVGGIMAIGCTVGQGLSGFSTLVFSSFLAIISIFVSGYFTGKYLLKKDKLAMCFIFEWEDENKKKSKQIDFQI</sequence>
<feature type="transmembrane region" description="Helical" evidence="9">
    <location>
        <begin position="286"/>
        <end position="308"/>
    </location>
</feature>
<accession>A0A7L5JQA4</accession>
<keyword evidence="7 9" id="KW-0472">Membrane</keyword>
<comment type="subcellular location">
    <subcellularLocation>
        <location evidence="1">Cell inner membrane</location>
        <topology evidence="1">Multi-pass membrane protein</topology>
    </subcellularLocation>
</comment>
<feature type="transmembrane region" description="Helical" evidence="9">
    <location>
        <begin position="162"/>
        <end position="180"/>
    </location>
</feature>
<dbReference type="InterPro" id="IPR007272">
    <property type="entry name" value="Sulf_transp_TsuA/YedE"/>
</dbReference>
<feature type="transmembrane region" description="Helical" evidence="9">
    <location>
        <begin position="6"/>
        <end position="26"/>
    </location>
</feature>
<evidence type="ECO:0000256" key="5">
    <source>
        <dbReference type="ARBA" id="ARBA00022692"/>
    </source>
</evidence>
<dbReference type="PANTHER" id="PTHR30574">
    <property type="entry name" value="INNER MEMBRANE PROTEIN YEDE"/>
    <property type="match status" value="1"/>
</dbReference>
<feature type="transmembrane region" description="Helical" evidence="9">
    <location>
        <begin position="187"/>
        <end position="206"/>
    </location>
</feature>
<keyword evidence="5 9" id="KW-0812">Transmembrane</keyword>
<feature type="transmembrane region" description="Helical" evidence="9">
    <location>
        <begin position="314"/>
        <end position="337"/>
    </location>
</feature>
<evidence type="ECO:0000256" key="4">
    <source>
        <dbReference type="ARBA" id="ARBA00022519"/>
    </source>
</evidence>
<feature type="transmembrane region" description="Helical" evidence="9">
    <location>
        <begin position="85"/>
        <end position="106"/>
    </location>
</feature>
<dbReference type="Pfam" id="PF04143">
    <property type="entry name" value="Sulf_transp"/>
    <property type="match status" value="1"/>
</dbReference>
<evidence type="ECO:0000256" key="2">
    <source>
        <dbReference type="ARBA" id="ARBA00022448"/>
    </source>
</evidence>
<evidence type="ECO:0000313" key="11">
    <source>
        <dbReference type="Proteomes" id="UP000509513"/>
    </source>
</evidence>
<evidence type="ECO:0000256" key="6">
    <source>
        <dbReference type="ARBA" id="ARBA00022989"/>
    </source>
</evidence>
<evidence type="ECO:0000256" key="1">
    <source>
        <dbReference type="ARBA" id="ARBA00004429"/>
    </source>
</evidence>
<gene>
    <name evidence="10" type="ORF">ACBT_1403</name>
</gene>
<name>A0A7L5JQA4_9BACT</name>
<dbReference type="GO" id="GO:0005886">
    <property type="term" value="C:plasma membrane"/>
    <property type="evidence" value="ECO:0007669"/>
    <property type="project" value="UniProtKB-SubCell"/>
</dbReference>
<evidence type="ECO:0000256" key="8">
    <source>
        <dbReference type="ARBA" id="ARBA00035655"/>
    </source>
</evidence>
<dbReference type="RefSeq" id="WP_024775096.1">
    <property type="nucleotide sequence ID" value="NZ_CP054051.1"/>
</dbReference>
<evidence type="ECO:0000256" key="9">
    <source>
        <dbReference type="SAM" id="Phobius"/>
    </source>
</evidence>
<keyword evidence="3" id="KW-1003">Cell membrane</keyword>